<evidence type="ECO:0000313" key="5">
    <source>
        <dbReference type="EMBL" id="KUJ21332.1"/>
    </source>
</evidence>
<dbReference type="GO" id="GO:0008171">
    <property type="term" value="F:O-methyltransferase activity"/>
    <property type="evidence" value="ECO:0007669"/>
    <property type="project" value="InterPro"/>
</dbReference>
<dbReference type="InterPro" id="IPR001077">
    <property type="entry name" value="COMT_C"/>
</dbReference>
<dbReference type="GO" id="GO:0032259">
    <property type="term" value="P:methylation"/>
    <property type="evidence" value="ECO:0007669"/>
    <property type="project" value="UniProtKB-KW"/>
</dbReference>
<dbReference type="Pfam" id="PF00891">
    <property type="entry name" value="Methyltransf_2"/>
    <property type="match status" value="1"/>
</dbReference>
<dbReference type="InterPro" id="IPR016461">
    <property type="entry name" value="COMT-like"/>
</dbReference>
<dbReference type="RefSeq" id="XP_018075687.1">
    <property type="nucleotide sequence ID" value="XM_018214389.1"/>
</dbReference>
<evidence type="ECO:0000256" key="3">
    <source>
        <dbReference type="ARBA" id="ARBA00022691"/>
    </source>
</evidence>
<evidence type="ECO:0000313" key="6">
    <source>
        <dbReference type="Proteomes" id="UP000070700"/>
    </source>
</evidence>
<accession>A0A194XNM6</accession>
<keyword evidence="6" id="KW-1185">Reference proteome</keyword>
<keyword evidence="2 5" id="KW-0808">Transferase</keyword>
<feature type="domain" description="O-methyltransferase C-terminal" evidence="4">
    <location>
        <begin position="192"/>
        <end position="388"/>
    </location>
</feature>
<organism evidence="5 6">
    <name type="scientific">Mollisia scopiformis</name>
    <name type="common">Conifer needle endophyte fungus</name>
    <name type="synonym">Phialocephala scopiformis</name>
    <dbReference type="NCBI Taxonomy" id="149040"/>
    <lineage>
        <taxon>Eukaryota</taxon>
        <taxon>Fungi</taxon>
        <taxon>Dikarya</taxon>
        <taxon>Ascomycota</taxon>
        <taxon>Pezizomycotina</taxon>
        <taxon>Leotiomycetes</taxon>
        <taxon>Helotiales</taxon>
        <taxon>Mollisiaceae</taxon>
        <taxon>Mollisia</taxon>
    </lineage>
</organism>
<dbReference type="SUPFAM" id="SSF53335">
    <property type="entry name" value="S-adenosyl-L-methionine-dependent methyltransferases"/>
    <property type="match status" value="1"/>
</dbReference>
<dbReference type="InterPro" id="IPR029063">
    <property type="entry name" value="SAM-dependent_MTases_sf"/>
</dbReference>
<dbReference type="Proteomes" id="UP000070700">
    <property type="component" value="Unassembled WGS sequence"/>
</dbReference>
<reference evidence="5 6" key="1">
    <citation type="submission" date="2015-10" db="EMBL/GenBank/DDBJ databases">
        <title>Full genome of DAOMC 229536 Phialocephala scopiformis, a fungal endophyte of spruce producing the potent anti-insectan compound rugulosin.</title>
        <authorList>
            <consortium name="DOE Joint Genome Institute"/>
            <person name="Walker A.K."/>
            <person name="Frasz S.L."/>
            <person name="Seifert K.A."/>
            <person name="Miller J.D."/>
            <person name="Mondo S.J."/>
            <person name="Labutti K."/>
            <person name="Lipzen A."/>
            <person name="Dockter R."/>
            <person name="Kennedy M."/>
            <person name="Grigoriev I.V."/>
            <person name="Spatafora J.W."/>
        </authorList>
    </citation>
    <scope>NUCLEOTIDE SEQUENCE [LARGE SCALE GENOMIC DNA]</scope>
    <source>
        <strain evidence="5 6">CBS 120377</strain>
    </source>
</reference>
<keyword evidence="1 5" id="KW-0489">Methyltransferase</keyword>
<dbReference type="PANTHER" id="PTHR43712">
    <property type="entry name" value="PUTATIVE (AFU_ORTHOLOGUE AFUA_4G14580)-RELATED"/>
    <property type="match status" value="1"/>
</dbReference>
<dbReference type="InterPro" id="IPR036388">
    <property type="entry name" value="WH-like_DNA-bd_sf"/>
</dbReference>
<dbReference type="PANTHER" id="PTHR43712:SF12">
    <property type="entry name" value="STERIGMATOCYSTIN 8-O-METHYLTRANSFERASE"/>
    <property type="match status" value="1"/>
</dbReference>
<dbReference type="PROSITE" id="PS51683">
    <property type="entry name" value="SAM_OMT_II"/>
    <property type="match status" value="1"/>
</dbReference>
<dbReference type="Gene3D" id="3.40.50.150">
    <property type="entry name" value="Vaccinia Virus protein VP39"/>
    <property type="match status" value="1"/>
</dbReference>
<evidence type="ECO:0000259" key="4">
    <source>
        <dbReference type="Pfam" id="PF00891"/>
    </source>
</evidence>
<dbReference type="GeneID" id="28824115"/>
<name>A0A194XNM6_MOLSC</name>
<gene>
    <name evidence="5" type="ORF">LY89DRAFT_681873</name>
</gene>
<sequence>MASRIAELAALISSNTQKIDEYLASNSLPRPSFEEDGPVKLGLPAELEAARSATLNATAELEALLKTPDDLLRPILNGTSLEAISRYDMARKVPVGGTITFEELAEQCGLYEPDVRRIIRFAIVHHFIFREPSKGVVAHSAASRRLVDDQGARDGLGVMFDDCYQSFGRTVEAMEKYKGQEMAQTGWALSHNGMSLFETFGKVPAKAKRFAGSMAAFNASPMMSHKHIATNFPWETLGEATAVDLGGSHGELCAALAPTAPKMKFIVQELPRTVQSVNRDALPSAVAPQIEFMEHDFFTPQTVTAAVYIFRQIFHNWADSNVIKILRQLIPALQPGARILVHDLLLPEPGKLPLMMERQIRAMDMLMLSICNARERDEADWRQVFTEADPRFKVLRVFTPKGSALGLVDAVWERE</sequence>
<dbReference type="KEGG" id="psco:LY89DRAFT_681873"/>
<dbReference type="STRING" id="149040.A0A194XNM6"/>
<dbReference type="AlphaFoldDB" id="A0A194XNM6"/>
<dbReference type="Gene3D" id="1.10.10.10">
    <property type="entry name" value="Winged helix-like DNA-binding domain superfamily/Winged helix DNA-binding domain"/>
    <property type="match status" value="1"/>
</dbReference>
<evidence type="ECO:0000256" key="2">
    <source>
        <dbReference type="ARBA" id="ARBA00022679"/>
    </source>
</evidence>
<dbReference type="EMBL" id="KQ947408">
    <property type="protein sequence ID" value="KUJ21332.1"/>
    <property type="molecule type" value="Genomic_DNA"/>
</dbReference>
<keyword evidence="3" id="KW-0949">S-adenosyl-L-methionine</keyword>
<evidence type="ECO:0000256" key="1">
    <source>
        <dbReference type="ARBA" id="ARBA00022603"/>
    </source>
</evidence>
<proteinExistence type="predicted"/>
<dbReference type="InParanoid" id="A0A194XNM6"/>
<dbReference type="OrthoDB" id="1606438at2759"/>
<protein>
    <submittedName>
        <fullName evidence="5">O-methyltransferase</fullName>
    </submittedName>
</protein>